<gene>
    <name evidence="12" type="ORF">CYME_CMT574C</name>
</gene>
<dbReference type="KEGG" id="cme:CYME_CMT574C"/>
<feature type="compositionally biased region" description="Basic and acidic residues" evidence="10">
    <location>
        <begin position="138"/>
        <end position="150"/>
    </location>
</feature>
<reference evidence="12 13" key="2">
    <citation type="journal article" date="2007" name="BMC Biol.">
        <title>A 100%-complete sequence reveals unusually simple genomic features in the hot-spring red alga Cyanidioschyzon merolae.</title>
        <authorList>
            <person name="Nozaki H."/>
            <person name="Takano H."/>
            <person name="Misumi O."/>
            <person name="Terasawa K."/>
            <person name="Matsuzaki M."/>
            <person name="Maruyama S."/>
            <person name="Nishida K."/>
            <person name="Yagisawa F."/>
            <person name="Yoshida Y."/>
            <person name="Fujiwara T."/>
            <person name="Takio S."/>
            <person name="Tamura K."/>
            <person name="Chung S.J."/>
            <person name="Nakamura S."/>
            <person name="Kuroiwa H."/>
            <person name="Tanaka K."/>
            <person name="Sato N."/>
            <person name="Kuroiwa T."/>
        </authorList>
    </citation>
    <scope>NUCLEOTIDE SEQUENCE [LARGE SCALE GENOMIC DNA]</scope>
    <source>
        <strain evidence="12 13">10D</strain>
    </source>
</reference>
<organism evidence="12 13">
    <name type="scientific">Cyanidioschyzon merolae (strain NIES-3377 / 10D)</name>
    <name type="common">Unicellular red alga</name>
    <dbReference type="NCBI Taxonomy" id="280699"/>
    <lineage>
        <taxon>Eukaryota</taxon>
        <taxon>Rhodophyta</taxon>
        <taxon>Bangiophyceae</taxon>
        <taxon>Cyanidiales</taxon>
        <taxon>Cyanidiaceae</taxon>
        <taxon>Cyanidioschyzon</taxon>
    </lineage>
</organism>
<dbReference type="OrthoDB" id="497268at2759"/>
<keyword evidence="13" id="KW-1185">Reference proteome</keyword>
<evidence type="ECO:0000313" key="12">
    <source>
        <dbReference type="EMBL" id="BAM83484.1"/>
    </source>
</evidence>
<keyword evidence="9 11" id="KW-0472">Membrane</keyword>
<evidence type="ECO:0000256" key="10">
    <source>
        <dbReference type="SAM" id="MobiDB-lite"/>
    </source>
</evidence>
<accession>M1VD10</accession>
<sequence>MTAARPVKAFLSVSNCWYLSSRDHSSRRSTSGNSDLHRARSQQAVRFPRTRCLPSRCVGRVRRHGLALETLLLQLQGLGPQKSPLGRQQLQVPNDRGTDLAPTLAVASGDDGGCGGRISTPGRGWYYRWGAGGYASSSDERDNGDAEHQSFEQPGQEAAGHASSGTGSDASDHEQLLRKMNRPVESVPRELFTLDLKTAQTYLVATASGLPRFLTDRFPAWQAKMLADPNFFFKLVMEETVGMGLCLTGVVLARGDRLMKELDFVLIDTLVGAALSFVLLWLLAPSATMQSLHQRHLSSSSNAGPVSALQHYFRTLPSCALAPASSATSYSWSQRAVAFLYKGSLFAIAGFMASVIGTSMGYALLALRKRLTGKEPENRMPPILIMSLGWASFMFVSANPRYQVVTAAELFIYEKASPAVAKASTAILRTVNSIAGGATWVLWARAFGLNQ</sequence>
<proteinExistence type="inferred from homology"/>
<feature type="region of interest" description="Disordered" evidence="10">
    <location>
        <begin position="137"/>
        <end position="174"/>
    </location>
</feature>
<dbReference type="OMA" id="NAMPREC"/>
<evidence type="ECO:0000256" key="1">
    <source>
        <dbReference type="ARBA" id="ARBA00004141"/>
    </source>
</evidence>
<dbReference type="eggNOG" id="ENOG502QRRA">
    <property type="taxonomic scope" value="Eukaryota"/>
</dbReference>
<dbReference type="RefSeq" id="XP_005539520.1">
    <property type="nucleotide sequence ID" value="XM_005539463.1"/>
</dbReference>
<name>M1VD10_CYAM1</name>
<dbReference type="GeneID" id="16997743"/>
<evidence type="ECO:0000256" key="3">
    <source>
        <dbReference type="ARBA" id="ARBA00010793"/>
    </source>
</evidence>
<dbReference type="STRING" id="280699.M1VD10"/>
<evidence type="ECO:0000313" key="13">
    <source>
        <dbReference type="Proteomes" id="UP000007014"/>
    </source>
</evidence>
<evidence type="ECO:0000256" key="8">
    <source>
        <dbReference type="ARBA" id="ARBA00022989"/>
    </source>
</evidence>
<dbReference type="AlphaFoldDB" id="M1VD10"/>
<dbReference type="GO" id="GO:0016020">
    <property type="term" value="C:membrane"/>
    <property type="evidence" value="ECO:0007669"/>
    <property type="project" value="UniProtKB-SubCell"/>
</dbReference>
<dbReference type="PANTHER" id="PTHR31620:SF15">
    <property type="entry name" value="PROTEIN RETICULATA-RELATED 2, CHLOROPLASTIC-RELATED"/>
    <property type="match status" value="1"/>
</dbReference>
<dbReference type="Gramene" id="CMT574CT">
    <property type="protein sequence ID" value="CMT574CT"/>
    <property type="gene ID" value="CMT574C"/>
</dbReference>
<evidence type="ECO:0000256" key="11">
    <source>
        <dbReference type="SAM" id="Phobius"/>
    </source>
</evidence>
<feature type="transmembrane region" description="Helical" evidence="11">
    <location>
        <begin position="345"/>
        <end position="367"/>
    </location>
</feature>
<evidence type="ECO:0000256" key="2">
    <source>
        <dbReference type="ARBA" id="ARBA00004229"/>
    </source>
</evidence>
<dbReference type="InterPro" id="IPR021825">
    <property type="entry name" value="RETICULATA-related"/>
</dbReference>
<evidence type="ECO:0000256" key="7">
    <source>
        <dbReference type="ARBA" id="ARBA00022946"/>
    </source>
</evidence>
<dbReference type="GO" id="GO:0009507">
    <property type="term" value="C:chloroplast"/>
    <property type="evidence" value="ECO:0007669"/>
    <property type="project" value="UniProtKB-SubCell"/>
</dbReference>
<dbReference type="PANTHER" id="PTHR31620">
    <property type="entry name" value="PROTEIN RETICULATA-RELATED 2, CHLOROPLASTIC-RELATED"/>
    <property type="match status" value="1"/>
</dbReference>
<evidence type="ECO:0000256" key="9">
    <source>
        <dbReference type="ARBA" id="ARBA00023136"/>
    </source>
</evidence>
<feature type="transmembrane region" description="Helical" evidence="11">
    <location>
        <begin position="379"/>
        <end position="398"/>
    </location>
</feature>
<protein>
    <submittedName>
        <fullName evidence="12">Uncharacterized protein</fullName>
    </submittedName>
</protein>
<dbReference type="HOGENOM" id="CLU_607449_0_0_1"/>
<evidence type="ECO:0000256" key="4">
    <source>
        <dbReference type="ARBA" id="ARBA00022528"/>
    </source>
</evidence>
<keyword evidence="7" id="KW-0809">Transit peptide</keyword>
<keyword evidence="4" id="KW-0150">Chloroplast</keyword>
<reference evidence="12 13" key="1">
    <citation type="journal article" date="2004" name="Nature">
        <title>Genome sequence of the ultrasmall unicellular red alga Cyanidioschyzon merolae 10D.</title>
        <authorList>
            <person name="Matsuzaki M."/>
            <person name="Misumi O."/>
            <person name="Shin-i T."/>
            <person name="Maruyama S."/>
            <person name="Takahara M."/>
            <person name="Miyagishima S."/>
            <person name="Mori T."/>
            <person name="Nishida K."/>
            <person name="Yagisawa F."/>
            <person name="Nishida K."/>
            <person name="Yoshida Y."/>
            <person name="Nishimura Y."/>
            <person name="Nakao S."/>
            <person name="Kobayashi T."/>
            <person name="Momoyama Y."/>
            <person name="Higashiyama T."/>
            <person name="Minoda A."/>
            <person name="Sano M."/>
            <person name="Nomoto H."/>
            <person name="Oishi K."/>
            <person name="Hayashi H."/>
            <person name="Ohta F."/>
            <person name="Nishizaka S."/>
            <person name="Haga S."/>
            <person name="Miura S."/>
            <person name="Morishita T."/>
            <person name="Kabeya Y."/>
            <person name="Terasawa K."/>
            <person name="Suzuki Y."/>
            <person name="Ishii Y."/>
            <person name="Asakawa S."/>
            <person name="Takano H."/>
            <person name="Ohta N."/>
            <person name="Kuroiwa H."/>
            <person name="Tanaka K."/>
            <person name="Shimizu N."/>
            <person name="Sugano S."/>
            <person name="Sato N."/>
            <person name="Nozaki H."/>
            <person name="Ogasawara N."/>
            <person name="Kohara Y."/>
            <person name="Kuroiwa T."/>
        </authorList>
    </citation>
    <scope>NUCLEOTIDE SEQUENCE [LARGE SCALE GENOMIC DNA]</scope>
    <source>
        <strain evidence="12 13">10D</strain>
    </source>
</reference>
<dbReference type="EMBL" id="AP006502">
    <property type="protein sequence ID" value="BAM83484.1"/>
    <property type="molecule type" value="Genomic_DNA"/>
</dbReference>
<comment type="similarity">
    <text evidence="3">Belongs to the RETICULATA family.</text>
</comment>
<feature type="transmembrane region" description="Helical" evidence="11">
    <location>
        <begin position="264"/>
        <end position="284"/>
    </location>
</feature>
<dbReference type="Pfam" id="PF11891">
    <property type="entry name" value="RETICULATA-like"/>
    <property type="match status" value="1"/>
</dbReference>
<keyword evidence="6 11" id="KW-0812">Transmembrane</keyword>
<keyword evidence="5" id="KW-0934">Plastid</keyword>
<keyword evidence="8 11" id="KW-1133">Transmembrane helix</keyword>
<comment type="subcellular location">
    <subcellularLocation>
        <location evidence="1">Membrane</location>
        <topology evidence="1">Multi-pass membrane protein</topology>
    </subcellularLocation>
    <subcellularLocation>
        <location evidence="2">Plastid</location>
        <location evidence="2">Chloroplast</location>
    </subcellularLocation>
</comment>
<evidence type="ECO:0000256" key="5">
    <source>
        <dbReference type="ARBA" id="ARBA00022640"/>
    </source>
</evidence>
<evidence type="ECO:0000256" key="6">
    <source>
        <dbReference type="ARBA" id="ARBA00022692"/>
    </source>
</evidence>
<dbReference type="Proteomes" id="UP000007014">
    <property type="component" value="Chromosome 20"/>
</dbReference>